<organism evidence="2 3">
    <name type="scientific">Pleurodeles waltl</name>
    <name type="common">Iberian ribbed newt</name>
    <dbReference type="NCBI Taxonomy" id="8319"/>
    <lineage>
        <taxon>Eukaryota</taxon>
        <taxon>Metazoa</taxon>
        <taxon>Chordata</taxon>
        <taxon>Craniata</taxon>
        <taxon>Vertebrata</taxon>
        <taxon>Euteleostomi</taxon>
        <taxon>Amphibia</taxon>
        <taxon>Batrachia</taxon>
        <taxon>Caudata</taxon>
        <taxon>Salamandroidea</taxon>
        <taxon>Salamandridae</taxon>
        <taxon>Pleurodelinae</taxon>
        <taxon>Pleurodeles</taxon>
    </lineage>
</organism>
<evidence type="ECO:0000313" key="2">
    <source>
        <dbReference type="EMBL" id="KAJ1142892.1"/>
    </source>
</evidence>
<feature type="compositionally biased region" description="Basic and acidic residues" evidence="1">
    <location>
        <begin position="110"/>
        <end position="120"/>
    </location>
</feature>
<keyword evidence="3" id="KW-1185">Reference proteome</keyword>
<protein>
    <submittedName>
        <fullName evidence="2">Uncharacterized protein</fullName>
    </submittedName>
</protein>
<feature type="region of interest" description="Disordered" evidence="1">
    <location>
        <begin position="24"/>
        <end position="67"/>
    </location>
</feature>
<name>A0AAV7QTW9_PLEWA</name>
<evidence type="ECO:0000313" key="3">
    <source>
        <dbReference type="Proteomes" id="UP001066276"/>
    </source>
</evidence>
<dbReference type="AlphaFoldDB" id="A0AAV7QTW9"/>
<comment type="caution">
    <text evidence="2">The sequence shown here is derived from an EMBL/GenBank/DDBJ whole genome shotgun (WGS) entry which is preliminary data.</text>
</comment>
<accession>A0AAV7QTW9</accession>
<dbReference type="EMBL" id="JANPWB010000010">
    <property type="protein sequence ID" value="KAJ1142892.1"/>
    <property type="molecule type" value="Genomic_DNA"/>
</dbReference>
<feature type="region of interest" description="Disordered" evidence="1">
    <location>
        <begin position="110"/>
        <end position="137"/>
    </location>
</feature>
<dbReference type="Proteomes" id="UP001066276">
    <property type="component" value="Chromosome 6"/>
</dbReference>
<proteinExistence type="predicted"/>
<evidence type="ECO:0000256" key="1">
    <source>
        <dbReference type="SAM" id="MobiDB-lite"/>
    </source>
</evidence>
<sequence>MSHPTGAGSKAGLRCRPCGSCQQPHTVPSNNGPAPPVPCPPWGSHHPDAAETVSCPRSGTAHRDGLRPRGYSIQVTAIEWSTRMGLSTVIWSATCPSRERKTALCRREDARSLQRTHSEDPGCQDGGACYRRSQEHP</sequence>
<gene>
    <name evidence="2" type="ORF">NDU88_009204</name>
</gene>
<reference evidence="2" key="1">
    <citation type="journal article" date="2022" name="bioRxiv">
        <title>Sequencing and chromosome-scale assembly of the giantPleurodeles waltlgenome.</title>
        <authorList>
            <person name="Brown T."/>
            <person name="Elewa A."/>
            <person name="Iarovenko S."/>
            <person name="Subramanian E."/>
            <person name="Araus A.J."/>
            <person name="Petzold A."/>
            <person name="Susuki M."/>
            <person name="Suzuki K.-i.T."/>
            <person name="Hayashi T."/>
            <person name="Toyoda A."/>
            <person name="Oliveira C."/>
            <person name="Osipova E."/>
            <person name="Leigh N.D."/>
            <person name="Simon A."/>
            <person name="Yun M.H."/>
        </authorList>
    </citation>
    <scope>NUCLEOTIDE SEQUENCE</scope>
    <source>
        <strain evidence="2">20211129_DDA</strain>
        <tissue evidence="2">Liver</tissue>
    </source>
</reference>